<comment type="subcellular location">
    <subcellularLocation>
        <location evidence="1">Cell envelope</location>
    </subcellularLocation>
</comment>
<keyword evidence="3" id="KW-0964">Secreted</keyword>
<feature type="domain" description="Gram-positive cocci surface proteins LPxTG" evidence="8">
    <location>
        <begin position="1039"/>
        <end position="1079"/>
    </location>
</feature>
<protein>
    <submittedName>
        <fullName evidence="9">InlB B-repeat-containing protein</fullName>
    </submittedName>
</protein>
<feature type="signal peptide" evidence="7">
    <location>
        <begin position="1"/>
        <end position="22"/>
    </location>
</feature>
<feature type="chain" id="PRO_5028926017" evidence="7">
    <location>
        <begin position="23"/>
        <end position="1079"/>
    </location>
</feature>
<dbReference type="InterPro" id="IPR013378">
    <property type="entry name" value="InlB-like_B-rpt"/>
</dbReference>
<dbReference type="InterPro" id="IPR032675">
    <property type="entry name" value="LRR_dom_sf"/>
</dbReference>
<dbReference type="EMBL" id="CP060715">
    <property type="protein sequence ID" value="QNN61529.1"/>
    <property type="molecule type" value="Genomic_DNA"/>
</dbReference>
<keyword evidence="5" id="KW-0572">Peptidoglycan-anchor</keyword>
<dbReference type="RefSeq" id="WP_187534728.1">
    <property type="nucleotide sequence ID" value="NZ_CP060715.1"/>
</dbReference>
<gene>
    <name evidence="9" type="ORF">H9L01_04020</name>
</gene>
<evidence type="ECO:0000256" key="1">
    <source>
        <dbReference type="ARBA" id="ARBA00004196"/>
    </source>
</evidence>
<dbReference type="NCBIfam" id="TIGR02543">
    <property type="entry name" value="List_Bact_rpt"/>
    <property type="match status" value="1"/>
</dbReference>
<dbReference type="GO" id="GO:0030313">
    <property type="term" value="C:cell envelope"/>
    <property type="evidence" value="ECO:0007669"/>
    <property type="project" value="UniProtKB-SubCell"/>
</dbReference>
<keyword evidence="6" id="KW-0472">Membrane</keyword>
<evidence type="ECO:0000313" key="10">
    <source>
        <dbReference type="Proteomes" id="UP000515928"/>
    </source>
</evidence>
<dbReference type="SUPFAM" id="SSF52058">
    <property type="entry name" value="L domain-like"/>
    <property type="match status" value="1"/>
</dbReference>
<dbReference type="InterPro" id="IPR042229">
    <property type="entry name" value="Listeria/Bacterioides_rpt_sf"/>
</dbReference>
<evidence type="ECO:0000256" key="4">
    <source>
        <dbReference type="ARBA" id="ARBA00022729"/>
    </source>
</evidence>
<keyword evidence="6" id="KW-1133">Transmembrane helix</keyword>
<keyword evidence="2" id="KW-0134">Cell wall</keyword>
<dbReference type="Gene3D" id="3.80.10.10">
    <property type="entry name" value="Ribonuclease Inhibitor"/>
    <property type="match status" value="1"/>
</dbReference>
<evidence type="ECO:0000256" key="7">
    <source>
        <dbReference type="SAM" id="SignalP"/>
    </source>
</evidence>
<dbReference type="Pfam" id="PF00746">
    <property type="entry name" value="Gram_pos_anchor"/>
    <property type="match status" value="1"/>
</dbReference>
<dbReference type="Proteomes" id="UP000515928">
    <property type="component" value="Chromosome"/>
</dbReference>
<evidence type="ECO:0000313" key="9">
    <source>
        <dbReference type="EMBL" id="QNN61529.1"/>
    </source>
</evidence>
<feature type="transmembrane region" description="Helical" evidence="6">
    <location>
        <begin position="1056"/>
        <end position="1073"/>
    </location>
</feature>
<evidence type="ECO:0000256" key="5">
    <source>
        <dbReference type="ARBA" id="ARBA00023088"/>
    </source>
</evidence>
<name>A0A7G9S104_9FIRM</name>
<dbReference type="InterPro" id="IPR019931">
    <property type="entry name" value="LPXTG_anchor"/>
</dbReference>
<sequence>MKKYYILGISLLLMIGLVPAYADTKPLTDDTQKTEHVEISETKQKDDITESEEFVEQIPENKINDNNSSINDETTKPEIKSSLPEEIEAITDKESIVKMEVKEPTKALKTENDANDKTVSDWFSTKEAQDVVMEKLQVSATDIITQEQIDSIVMIEFSKVDLTNLKLIDLAPLKNLDAITFNTTTNIPNLHDLDVFPKLDYIRISSSSVKSLSGIEKAKTITSVTMQRIDFDGSVDFFNGIGELNLRDLTMMSMPNLTDEHVTFIPKLKNLNSVSLESTQFSDLSVFKDMQLLTSILARNAFIKDISIVESIPKLKSLNIENFDADIVPESKRNRVIDYSVLKSSYVPGTFSLYMDRQRAEVPVKFDNTKKEYYLDLSEFKLFKDSTLTKTSIQGVCNKEKYVFDETTKHLSVPEEKVQSWLKNPEISYPGDVFSISFDTDGPYGPGHIGRIFLFPDLSALNHTVTYKYNNGVADSELKDIANNSLLTKPADPIFTNHKFVGWYSDASFTKPWDFTSSRVTQDTTLYAKWIQNPWTVTFKHGDTLIKTVSVENDMQIPFEDIIDIEIPGHSIEGYFREKEFTQEWDFFGDTVTQDTTLWVKTSKLKFDVTFVNKAGTNLYTINDVPYESIVPDGYQEVLQKVGSTYMIYTDAEMTNEWNPSTFKVLDDVTLYVDYRLNDYTLSFETNGGTAIDAKQLPYETLIGMTHETTKANHKLVGWYLDAAFTTPVTAETKLTADTTIYAKWETVEYTLTFETNGGTAIAAKQLPYETLIGMVHETTKANHKLVGWYLDAAFTTPVTAETKLTADTTIYAKWEAVDYTLTFETNGGTPIAAKQLPYETLIGMVHETTKANHKLVGWYLDAAFTTLVTAETKLTADTTIYAKWETVEYTLTFETNGGTAIAAKQLPYETLIGMVHETTKANHKLDGWYLDAAFTTPVTAETKLTADTTIYAKWEAVDYTLTFETNGGTAIAAKQLPYETLIGMTHKTTKAKHKLVGWYLDAAFTTPVTAETKLTADTTIYAKWEENESQVKPGIKDPDKNKPTLPTTGVQSTTLTLYAVVAVGLMLVLISTRKKKEN</sequence>
<reference evidence="9 10" key="1">
    <citation type="submission" date="2020-08" db="EMBL/GenBank/DDBJ databases">
        <title>Genome sequence of Erysipelothrix inopinata DSM 15511T.</title>
        <authorList>
            <person name="Hyun D.-W."/>
            <person name="Bae J.-W."/>
        </authorList>
    </citation>
    <scope>NUCLEOTIDE SEQUENCE [LARGE SCALE GENOMIC DNA]</scope>
    <source>
        <strain evidence="9 10">DSM 15511</strain>
    </source>
</reference>
<keyword evidence="6" id="KW-0812">Transmembrane</keyword>
<proteinExistence type="predicted"/>
<dbReference type="Gene3D" id="2.60.40.4270">
    <property type="entry name" value="Listeria-Bacteroides repeat domain"/>
    <property type="match status" value="6"/>
</dbReference>
<dbReference type="NCBIfam" id="TIGR01167">
    <property type="entry name" value="LPXTG_anchor"/>
    <property type="match status" value="1"/>
</dbReference>
<accession>A0A7G9S104</accession>
<keyword evidence="10" id="KW-1185">Reference proteome</keyword>
<evidence type="ECO:0000256" key="2">
    <source>
        <dbReference type="ARBA" id="ARBA00022512"/>
    </source>
</evidence>
<dbReference type="AlphaFoldDB" id="A0A7G9S104"/>
<dbReference type="Pfam" id="PF09479">
    <property type="entry name" value="Flg_new"/>
    <property type="match status" value="6"/>
</dbReference>
<evidence type="ECO:0000259" key="8">
    <source>
        <dbReference type="Pfam" id="PF00746"/>
    </source>
</evidence>
<evidence type="ECO:0000256" key="3">
    <source>
        <dbReference type="ARBA" id="ARBA00022525"/>
    </source>
</evidence>
<dbReference type="KEGG" id="eio:H9L01_04020"/>
<organism evidence="9 10">
    <name type="scientific">Erysipelothrix inopinata</name>
    <dbReference type="NCBI Taxonomy" id="225084"/>
    <lineage>
        <taxon>Bacteria</taxon>
        <taxon>Bacillati</taxon>
        <taxon>Bacillota</taxon>
        <taxon>Erysipelotrichia</taxon>
        <taxon>Erysipelotrichales</taxon>
        <taxon>Erysipelotrichaceae</taxon>
        <taxon>Erysipelothrix</taxon>
    </lineage>
</organism>
<keyword evidence="4 7" id="KW-0732">Signal</keyword>
<evidence type="ECO:0000256" key="6">
    <source>
        <dbReference type="SAM" id="Phobius"/>
    </source>
</evidence>